<evidence type="ECO:0000256" key="3">
    <source>
        <dbReference type="ARBA" id="ARBA00022691"/>
    </source>
</evidence>
<protein>
    <submittedName>
        <fullName evidence="8">Radical SAM protein</fullName>
    </submittedName>
</protein>
<dbReference type="InterPro" id="IPR007197">
    <property type="entry name" value="rSAM"/>
</dbReference>
<accession>A0A7V3RGY4</accession>
<dbReference type="PANTHER" id="PTHR43787">
    <property type="entry name" value="FEMO COFACTOR BIOSYNTHESIS PROTEIN NIFB-RELATED"/>
    <property type="match status" value="1"/>
</dbReference>
<comment type="caution">
    <text evidence="8">The sequence shown here is derived from an EMBL/GenBank/DDBJ whole genome shotgun (WGS) entry which is preliminary data.</text>
</comment>
<dbReference type="PANTHER" id="PTHR43787:SF3">
    <property type="entry name" value="ARYLSULFATASE REGULATORY PROTEIN"/>
    <property type="match status" value="1"/>
</dbReference>
<keyword evidence="2" id="KW-0004">4Fe-4S</keyword>
<evidence type="ECO:0000259" key="7">
    <source>
        <dbReference type="PROSITE" id="PS51918"/>
    </source>
</evidence>
<evidence type="ECO:0000256" key="6">
    <source>
        <dbReference type="ARBA" id="ARBA00023014"/>
    </source>
</evidence>
<dbReference type="NCBIfam" id="TIGR04085">
    <property type="entry name" value="rSAM_more_4Fe4S"/>
    <property type="match status" value="1"/>
</dbReference>
<gene>
    <name evidence="8" type="ORF">ENX68_03160</name>
</gene>
<feature type="domain" description="Radical SAM core" evidence="7">
    <location>
        <begin position="99"/>
        <end position="318"/>
    </location>
</feature>
<evidence type="ECO:0000256" key="2">
    <source>
        <dbReference type="ARBA" id="ARBA00022485"/>
    </source>
</evidence>
<keyword evidence="6" id="KW-0411">Iron-sulfur</keyword>
<dbReference type="GO" id="GO:0051539">
    <property type="term" value="F:4 iron, 4 sulfur cluster binding"/>
    <property type="evidence" value="ECO:0007669"/>
    <property type="project" value="UniProtKB-KW"/>
</dbReference>
<keyword evidence="3" id="KW-0949">S-adenosyl-L-methionine</keyword>
<evidence type="ECO:0000313" key="8">
    <source>
        <dbReference type="EMBL" id="HGE77984.1"/>
    </source>
</evidence>
<dbReference type="GO" id="GO:0046872">
    <property type="term" value="F:metal ion binding"/>
    <property type="evidence" value="ECO:0007669"/>
    <property type="project" value="UniProtKB-KW"/>
</dbReference>
<dbReference type="SFLD" id="SFLDS00029">
    <property type="entry name" value="Radical_SAM"/>
    <property type="match status" value="1"/>
</dbReference>
<dbReference type="InterPro" id="IPR013785">
    <property type="entry name" value="Aldolase_TIM"/>
</dbReference>
<dbReference type="Pfam" id="PF04055">
    <property type="entry name" value="Radical_SAM"/>
    <property type="match status" value="1"/>
</dbReference>
<dbReference type="Gene3D" id="3.20.20.70">
    <property type="entry name" value="Aldolase class I"/>
    <property type="match status" value="1"/>
</dbReference>
<keyword evidence="5" id="KW-0408">Iron</keyword>
<dbReference type="GO" id="GO:0003824">
    <property type="term" value="F:catalytic activity"/>
    <property type="evidence" value="ECO:0007669"/>
    <property type="project" value="InterPro"/>
</dbReference>
<proteinExistence type="predicted"/>
<organism evidence="8">
    <name type="scientific">candidate division WOR-3 bacterium</name>
    <dbReference type="NCBI Taxonomy" id="2052148"/>
    <lineage>
        <taxon>Bacteria</taxon>
        <taxon>Bacteria division WOR-3</taxon>
    </lineage>
</organism>
<evidence type="ECO:0000256" key="1">
    <source>
        <dbReference type="ARBA" id="ARBA00001966"/>
    </source>
</evidence>
<dbReference type="PROSITE" id="PS51918">
    <property type="entry name" value="RADICAL_SAM"/>
    <property type="match status" value="1"/>
</dbReference>
<dbReference type="SUPFAM" id="SSF102114">
    <property type="entry name" value="Radical SAM enzymes"/>
    <property type="match status" value="1"/>
</dbReference>
<keyword evidence="4" id="KW-0479">Metal-binding</keyword>
<dbReference type="AlphaFoldDB" id="A0A7V3RGY4"/>
<dbReference type="EMBL" id="DTOZ01000078">
    <property type="protein sequence ID" value="HGE77984.1"/>
    <property type="molecule type" value="Genomic_DNA"/>
</dbReference>
<sequence>MPPENQEECNNSLNNVITKALGIYSHKYKFSRYNIYKKNTDGALLIFNTKTGAFSILTSQFINTEDKERYLTDLVKNGYIIEKERNERGEVIEDFKKVTDDKTIMRLIILPAEICNFRCIYCYETFSGRKRPNEIAKAIVKFVYRHIKKLKTLEISWFGGEPLLAAESIISVTQECLRLAKANGVKFLADVTTNGYLLTPRLCKNLIAVGITGYQVTIDGIAEVHNQYRKLKTGGDTFQRILENLCGIKRLNDEIYVIVRTNFDQNSIYKLDEWINLYSANFGDDKRFRLLLRPIFRSGSERDRRLKICPLEKAAKIESEFSLYLWEKLGFPDSYFYEVLLPSPKAVYCYGGLSGCWVIGANGKLWKCTDALDETSSLGYLEENGTLSIDHRKLTEWQLDTKSWIYDRDCQDCIFLPLCVGGCILSQKKRKKGCYILHQSITDAMEMYYMKKYLKGGD</sequence>
<evidence type="ECO:0000256" key="4">
    <source>
        <dbReference type="ARBA" id="ARBA00022723"/>
    </source>
</evidence>
<name>A0A7V3RGY4_UNCW3</name>
<comment type="cofactor">
    <cofactor evidence="1">
        <name>[4Fe-4S] cluster</name>
        <dbReference type="ChEBI" id="CHEBI:49883"/>
    </cofactor>
</comment>
<dbReference type="InterPro" id="IPR023885">
    <property type="entry name" value="4Fe4S-binding_SPASM_dom"/>
</dbReference>
<dbReference type="SFLD" id="SFLDG01067">
    <property type="entry name" value="SPASM/twitch_domain_containing"/>
    <property type="match status" value="1"/>
</dbReference>
<dbReference type="UniPathway" id="UPA00782"/>
<dbReference type="InterPro" id="IPR058240">
    <property type="entry name" value="rSAM_sf"/>
</dbReference>
<dbReference type="CDD" id="cd01335">
    <property type="entry name" value="Radical_SAM"/>
    <property type="match status" value="1"/>
</dbReference>
<evidence type="ECO:0000256" key="5">
    <source>
        <dbReference type="ARBA" id="ARBA00023004"/>
    </source>
</evidence>
<reference evidence="8" key="1">
    <citation type="journal article" date="2020" name="mSystems">
        <title>Genome- and Community-Level Interaction Insights into Carbon Utilization and Element Cycling Functions of Hydrothermarchaeota in Hydrothermal Sediment.</title>
        <authorList>
            <person name="Zhou Z."/>
            <person name="Liu Y."/>
            <person name="Xu W."/>
            <person name="Pan J."/>
            <person name="Luo Z.H."/>
            <person name="Li M."/>
        </authorList>
    </citation>
    <scope>NUCLEOTIDE SEQUENCE [LARGE SCALE GENOMIC DNA]</scope>
    <source>
        <strain evidence="8">SpSt-961</strain>
    </source>
</reference>